<evidence type="ECO:0000313" key="2">
    <source>
        <dbReference type="Proteomes" id="UP000078492"/>
    </source>
</evidence>
<dbReference type="Proteomes" id="UP000078492">
    <property type="component" value="Unassembled WGS sequence"/>
</dbReference>
<protein>
    <submittedName>
        <fullName evidence="1">Uncharacterized protein</fullName>
    </submittedName>
</protein>
<evidence type="ECO:0000313" key="1">
    <source>
        <dbReference type="EMBL" id="KYN17554.1"/>
    </source>
</evidence>
<keyword evidence="2" id="KW-1185">Reference proteome</keyword>
<sequence>MPTSLVTTMTTLTSPIFYLQKIKQEVHRAIQKQKQRENRYKFGRTARPTPSALPAALKEHASPALAVSTVPTTLPSSTVLFANAITPAGYISPATAGYLPIPSAPVGYAPISSASAQQAPAGYAPVSSAPAGYVPIPFGPAGYVPASSGPAGYMPVYK</sequence>
<dbReference type="AlphaFoldDB" id="A0A151J4J4"/>
<dbReference type="EMBL" id="KQ980131">
    <property type="protein sequence ID" value="KYN17554.1"/>
    <property type="molecule type" value="Genomic_DNA"/>
</dbReference>
<dbReference type="STRING" id="471704.A0A151J4J4"/>
<reference evidence="1 2" key="1">
    <citation type="submission" date="2015-09" db="EMBL/GenBank/DDBJ databases">
        <title>Trachymyrmex cornetzi WGS genome.</title>
        <authorList>
            <person name="Nygaard S."/>
            <person name="Hu H."/>
            <person name="Boomsma J."/>
            <person name="Zhang G."/>
        </authorList>
    </citation>
    <scope>NUCLEOTIDE SEQUENCE [LARGE SCALE GENOMIC DNA]</scope>
    <source>
        <strain evidence="1">Tcor2-1</strain>
        <tissue evidence="1">Whole body</tissue>
    </source>
</reference>
<gene>
    <name evidence="1" type="ORF">ALC57_10158</name>
</gene>
<accession>A0A151J4J4</accession>
<name>A0A151J4J4_9HYME</name>
<proteinExistence type="predicted"/>
<organism evidence="1 2">
    <name type="scientific">Trachymyrmex cornetzi</name>
    <dbReference type="NCBI Taxonomy" id="471704"/>
    <lineage>
        <taxon>Eukaryota</taxon>
        <taxon>Metazoa</taxon>
        <taxon>Ecdysozoa</taxon>
        <taxon>Arthropoda</taxon>
        <taxon>Hexapoda</taxon>
        <taxon>Insecta</taxon>
        <taxon>Pterygota</taxon>
        <taxon>Neoptera</taxon>
        <taxon>Endopterygota</taxon>
        <taxon>Hymenoptera</taxon>
        <taxon>Apocrita</taxon>
        <taxon>Aculeata</taxon>
        <taxon>Formicoidea</taxon>
        <taxon>Formicidae</taxon>
        <taxon>Myrmicinae</taxon>
        <taxon>Trachymyrmex</taxon>
    </lineage>
</organism>